<feature type="region of interest" description="Disordered" evidence="1">
    <location>
        <begin position="35"/>
        <end position="63"/>
    </location>
</feature>
<protein>
    <submittedName>
        <fullName evidence="2">Uncharacterized protein</fullName>
    </submittedName>
</protein>
<proteinExistence type="predicted"/>
<feature type="region of interest" description="Disordered" evidence="1">
    <location>
        <begin position="308"/>
        <end position="345"/>
    </location>
</feature>
<dbReference type="EMBL" id="OU594957">
    <property type="protein sequence ID" value="CAG9282301.1"/>
    <property type="molecule type" value="Genomic_DNA"/>
</dbReference>
<evidence type="ECO:0000256" key="1">
    <source>
        <dbReference type="SAM" id="MobiDB-lite"/>
    </source>
</evidence>
<feature type="compositionally biased region" description="Acidic residues" evidence="1">
    <location>
        <begin position="41"/>
        <end position="51"/>
    </location>
</feature>
<reference evidence="2" key="1">
    <citation type="submission" date="2022-02" db="EMBL/GenBank/DDBJ databases">
        <authorList>
            <person name="Giguere J D."/>
        </authorList>
    </citation>
    <scope>NUCLEOTIDE SEQUENCE</scope>
    <source>
        <strain evidence="2">CCAP 1055/1</strain>
    </source>
</reference>
<sequence length="345" mass="38634">MVGKFNVSKSVDENNSEIFWRRAFSSPQKSILERREGNLVEYDDDDDEDDSLSSSEEQGKEKLDTSFQEIFTSVNSLLQSRQTFTLHEGTSLENELKLLKRMVRRRSLSSQISVTPTASSRIMAPKFVFDPPLVQEKSPRCHEKQSRHFCLQEKFPFRDKKILDDLSGSKDAAGQQTDEASMDLNTLKYEQQKEKLHGFLKDTLPVSLEDSVPYSPTKKKSANGWFSCSTDSDEIEIDPFSTCISPLSEEVSPLASPVAWSVSSGLSSISCSVASTSPQAYRSRKKGTGLHGAASSPTRLLLAAGMNMQRAFDQENHHGTDAAPRLPGRSDRAPRQPRRERSFDK</sequence>
<evidence type="ECO:0000313" key="2">
    <source>
        <dbReference type="EMBL" id="CAG9282301.1"/>
    </source>
</evidence>
<accession>A0A8J9T4C2</accession>
<dbReference type="AlphaFoldDB" id="A0A8J9T4C2"/>
<organism evidence="2">
    <name type="scientific">Phaeodactylum tricornutum</name>
    <name type="common">Diatom</name>
    <dbReference type="NCBI Taxonomy" id="2850"/>
    <lineage>
        <taxon>Eukaryota</taxon>
        <taxon>Sar</taxon>
        <taxon>Stramenopiles</taxon>
        <taxon>Ochrophyta</taxon>
        <taxon>Bacillariophyta</taxon>
        <taxon>Bacillariophyceae</taxon>
        <taxon>Bacillariophycidae</taxon>
        <taxon>Naviculales</taxon>
        <taxon>Phaeodactylaceae</taxon>
        <taxon>Phaeodactylum</taxon>
    </lineage>
</organism>
<feature type="compositionally biased region" description="Basic and acidic residues" evidence="1">
    <location>
        <begin position="328"/>
        <end position="345"/>
    </location>
</feature>
<name>A0A8J9T4C2_PHATR</name>
<gene>
    <name evidence="2" type="ORF">PTTT1_LOCUS19197</name>
</gene>
<dbReference type="Proteomes" id="UP000836788">
    <property type="component" value="Chromosome 16"/>
</dbReference>